<dbReference type="AlphaFoldDB" id="A0A2K1J3H0"/>
<evidence type="ECO:0000313" key="1">
    <source>
        <dbReference type="EMBL" id="PNR36077.1"/>
    </source>
</evidence>
<reference evidence="2" key="3">
    <citation type="submission" date="2020-12" db="UniProtKB">
        <authorList>
            <consortium name="EnsemblPlants"/>
        </authorList>
    </citation>
    <scope>IDENTIFICATION</scope>
</reference>
<dbReference type="EnsemblPlants" id="Pp3c17_11374V3.1">
    <property type="protein sequence ID" value="Pp3c17_11374V3.1"/>
    <property type="gene ID" value="Pp3c17_11374"/>
</dbReference>
<sequence>MCNSLYAIFTLYINDTLIISNSLHLYQIAKIQCYSYFFFFNLDLIYHTLSL</sequence>
<protein>
    <submittedName>
        <fullName evidence="1 2">Uncharacterized protein</fullName>
    </submittedName>
</protein>
<reference evidence="1 3" key="2">
    <citation type="journal article" date="2018" name="Plant J.">
        <title>The Physcomitrella patens chromosome-scale assembly reveals moss genome structure and evolution.</title>
        <authorList>
            <person name="Lang D."/>
            <person name="Ullrich K.K."/>
            <person name="Murat F."/>
            <person name="Fuchs J."/>
            <person name="Jenkins J."/>
            <person name="Haas F.B."/>
            <person name="Piednoel M."/>
            <person name="Gundlach H."/>
            <person name="Van Bel M."/>
            <person name="Meyberg R."/>
            <person name="Vives C."/>
            <person name="Morata J."/>
            <person name="Symeonidi A."/>
            <person name="Hiss M."/>
            <person name="Muchero W."/>
            <person name="Kamisugi Y."/>
            <person name="Saleh O."/>
            <person name="Blanc G."/>
            <person name="Decker E.L."/>
            <person name="van Gessel N."/>
            <person name="Grimwood J."/>
            <person name="Hayes R.D."/>
            <person name="Graham S.W."/>
            <person name="Gunter L.E."/>
            <person name="McDaniel S.F."/>
            <person name="Hoernstein S.N.W."/>
            <person name="Larsson A."/>
            <person name="Li F.W."/>
            <person name="Perroud P.F."/>
            <person name="Phillips J."/>
            <person name="Ranjan P."/>
            <person name="Rokshar D.S."/>
            <person name="Rothfels C.J."/>
            <person name="Schneider L."/>
            <person name="Shu S."/>
            <person name="Stevenson D.W."/>
            <person name="Thummler F."/>
            <person name="Tillich M."/>
            <person name="Villarreal Aguilar J.C."/>
            <person name="Widiez T."/>
            <person name="Wong G.K."/>
            <person name="Wymore A."/>
            <person name="Zhang Y."/>
            <person name="Zimmer A.D."/>
            <person name="Quatrano R.S."/>
            <person name="Mayer K.F.X."/>
            <person name="Goodstein D."/>
            <person name="Casacuberta J.M."/>
            <person name="Vandepoele K."/>
            <person name="Reski R."/>
            <person name="Cuming A.C."/>
            <person name="Tuskan G.A."/>
            <person name="Maumus F."/>
            <person name="Salse J."/>
            <person name="Schmutz J."/>
            <person name="Rensing S.A."/>
        </authorList>
    </citation>
    <scope>NUCLEOTIDE SEQUENCE [LARGE SCALE GENOMIC DNA]</scope>
    <source>
        <strain evidence="2 3">cv. Gransden 2004</strain>
    </source>
</reference>
<evidence type="ECO:0000313" key="3">
    <source>
        <dbReference type="Proteomes" id="UP000006727"/>
    </source>
</evidence>
<dbReference type="InParanoid" id="A0A2K1J3H0"/>
<reference evidence="1 3" key="1">
    <citation type="journal article" date="2008" name="Science">
        <title>The Physcomitrella genome reveals evolutionary insights into the conquest of land by plants.</title>
        <authorList>
            <person name="Rensing S."/>
            <person name="Lang D."/>
            <person name="Zimmer A."/>
            <person name="Terry A."/>
            <person name="Salamov A."/>
            <person name="Shapiro H."/>
            <person name="Nishiyama T."/>
            <person name="Perroud P.-F."/>
            <person name="Lindquist E."/>
            <person name="Kamisugi Y."/>
            <person name="Tanahashi T."/>
            <person name="Sakakibara K."/>
            <person name="Fujita T."/>
            <person name="Oishi K."/>
            <person name="Shin-I T."/>
            <person name="Kuroki Y."/>
            <person name="Toyoda A."/>
            <person name="Suzuki Y."/>
            <person name="Hashimoto A."/>
            <person name="Yamaguchi K."/>
            <person name="Sugano A."/>
            <person name="Kohara Y."/>
            <person name="Fujiyama A."/>
            <person name="Anterola A."/>
            <person name="Aoki S."/>
            <person name="Ashton N."/>
            <person name="Barbazuk W.B."/>
            <person name="Barker E."/>
            <person name="Bennetzen J."/>
            <person name="Bezanilla M."/>
            <person name="Blankenship R."/>
            <person name="Cho S.H."/>
            <person name="Dutcher S."/>
            <person name="Estelle M."/>
            <person name="Fawcett J.A."/>
            <person name="Gundlach H."/>
            <person name="Hanada K."/>
            <person name="Heyl A."/>
            <person name="Hicks K.A."/>
            <person name="Hugh J."/>
            <person name="Lohr M."/>
            <person name="Mayer K."/>
            <person name="Melkozernov A."/>
            <person name="Murata T."/>
            <person name="Nelson D."/>
            <person name="Pils B."/>
            <person name="Prigge M."/>
            <person name="Reiss B."/>
            <person name="Renner T."/>
            <person name="Rombauts S."/>
            <person name="Rushton P."/>
            <person name="Sanderfoot A."/>
            <person name="Schween G."/>
            <person name="Shiu S.-H."/>
            <person name="Stueber K."/>
            <person name="Theodoulou F.L."/>
            <person name="Tu H."/>
            <person name="Van de Peer Y."/>
            <person name="Verrier P.J."/>
            <person name="Waters E."/>
            <person name="Wood A."/>
            <person name="Yang L."/>
            <person name="Cove D."/>
            <person name="Cuming A."/>
            <person name="Hasebe M."/>
            <person name="Lucas S."/>
            <person name="Mishler D.B."/>
            <person name="Reski R."/>
            <person name="Grigoriev I."/>
            <person name="Quatrano R.S."/>
            <person name="Boore J.L."/>
        </authorList>
    </citation>
    <scope>NUCLEOTIDE SEQUENCE [LARGE SCALE GENOMIC DNA]</scope>
    <source>
        <strain evidence="2 3">cv. Gransden 2004</strain>
    </source>
</reference>
<organism evidence="1">
    <name type="scientific">Physcomitrium patens</name>
    <name type="common">Spreading-leaved earth moss</name>
    <name type="synonym">Physcomitrella patens</name>
    <dbReference type="NCBI Taxonomy" id="3218"/>
    <lineage>
        <taxon>Eukaryota</taxon>
        <taxon>Viridiplantae</taxon>
        <taxon>Streptophyta</taxon>
        <taxon>Embryophyta</taxon>
        <taxon>Bryophyta</taxon>
        <taxon>Bryophytina</taxon>
        <taxon>Bryopsida</taxon>
        <taxon>Funariidae</taxon>
        <taxon>Funariales</taxon>
        <taxon>Funariaceae</taxon>
        <taxon>Physcomitrium</taxon>
    </lineage>
</organism>
<dbReference type="EMBL" id="ABEU02000017">
    <property type="protein sequence ID" value="PNR36077.1"/>
    <property type="molecule type" value="Genomic_DNA"/>
</dbReference>
<dbReference type="Proteomes" id="UP000006727">
    <property type="component" value="Chromosome 17"/>
</dbReference>
<accession>A0A2K1J3H0</accession>
<dbReference type="Gramene" id="Pp3c17_11374V3.1">
    <property type="protein sequence ID" value="Pp3c17_11374V3.1"/>
    <property type="gene ID" value="Pp3c17_11374"/>
</dbReference>
<keyword evidence="3" id="KW-1185">Reference proteome</keyword>
<proteinExistence type="predicted"/>
<name>A0A2K1J3H0_PHYPA</name>
<gene>
    <name evidence="1" type="ORF">PHYPA_021927</name>
</gene>
<evidence type="ECO:0000313" key="2">
    <source>
        <dbReference type="EnsemblPlants" id="Pp3c17_11374V3.1"/>
    </source>
</evidence>